<comment type="caution">
    <text evidence="8">The sequence shown here is derived from an EMBL/GenBank/DDBJ whole genome shotgun (WGS) entry which is preliminary data.</text>
</comment>
<keyword evidence="9" id="KW-1185">Reference proteome</keyword>
<organism evidence="8 9">
    <name type="scientific">Durusdinium trenchii</name>
    <dbReference type="NCBI Taxonomy" id="1381693"/>
    <lineage>
        <taxon>Eukaryota</taxon>
        <taxon>Sar</taxon>
        <taxon>Alveolata</taxon>
        <taxon>Dinophyceae</taxon>
        <taxon>Suessiales</taxon>
        <taxon>Symbiodiniaceae</taxon>
        <taxon>Durusdinium</taxon>
    </lineage>
</organism>
<evidence type="ECO:0000313" key="8">
    <source>
        <dbReference type="EMBL" id="CAK9082820.1"/>
    </source>
</evidence>
<keyword evidence="4 7" id="KW-1133">Transmembrane helix</keyword>
<evidence type="ECO:0000256" key="6">
    <source>
        <dbReference type="ARBA" id="ARBA00023136"/>
    </source>
</evidence>
<accession>A0ABP0Q740</accession>
<evidence type="ECO:0000256" key="2">
    <source>
        <dbReference type="ARBA" id="ARBA00022448"/>
    </source>
</evidence>
<proteinExistence type="predicted"/>
<keyword evidence="2" id="KW-0813">Transport</keyword>
<feature type="transmembrane region" description="Helical" evidence="7">
    <location>
        <begin position="55"/>
        <end position="74"/>
    </location>
</feature>
<dbReference type="Proteomes" id="UP001642464">
    <property type="component" value="Unassembled WGS sequence"/>
</dbReference>
<name>A0ABP0Q740_9DINO</name>
<evidence type="ECO:0000256" key="5">
    <source>
        <dbReference type="ARBA" id="ARBA00023065"/>
    </source>
</evidence>
<evidence type="ECO:0000256" key="1">
    <source>
        <dbReference type="ARBA" id="ARBA00004141"/>
    </source>
</evidence>
<dbReference type="PANTHER" id="PTHR33281">
    <property type="entry name" value="UPF0187 PROTEIN YNEE"/>
    <property type="match status" value="1"/>
</dbReference>
<dbReference type="Pfam" id="PF25539">
    <property type="entry name" value="Bestrophin_2"/>
    <property type="match status" value="1"/>
</dbReference>
<evidence type="ECO:0000256" key="3">
    <source>
        <dbReference type="ARBA" id="ARBA00022692"/>
    </source>
</evidence>
<keyword evidence="5" id="KW-0406">Ion transport</keyword>
<protein>
    <submittedName>
        <fullName evidence="8">Ubiquitin-conjugating enzyme E2 11</fullName>
    </submittedName>
</protein>
<feature type="transmembrane region" description="Helical" evidence="7">
    <location>
        <begin position="21"/>
        <end position="43"/>
    </location>
</feature>
<keyword evidence="6 7" id="KW-0472">Membrane</keyword>
<evidence type="ECO:0000313" key="9">
    <source>
        <dbReference type="Proteomes" id="UP001642464"/>
    </source>
</evidence>
<evidence type="ECO:0000256" key="7">
    <source>
        <dbReference type="SAM" id="Phobius"/>
    </source>
</evidence>
<dbReference type="InterPro" id="IPR044669">
    <property type="entry name" value="YneE/VCCN1/2-like"/>
</dbReference>
<sequence length="179" mass="20288">MIKYGHGTWGMQVLCRLQGSVVPKALVWSVPCALMTTLLHVFLRDAMTETIGTGGGIETIWAGYTFILGFLIVFRSNQAYSRFWESVTLTHKIRGQWTNAYSNLLAFCSTDQAREEEVSHFREYLLRLMSLLHCYALHQVCEMSDDRLEVIDLSGLSPDTVDFLHSCTSSDRLPGRTTE</sequence>
<evidence type="ECO:0000256" key="4">
    <source>
        <dbReference type="ARBA" id="ARBA00022989"/>
    </source>
</evidence>
<dbReference type="EMBL" id="CAXAMM010039002">
    <property type="protein sequence ID" value="CAK9082820.1"/>
    <property type="molecule type" value="Genomic_DNA"/>
</dbReference>
<dbReference type="PANTHER" id="PTHR33281:SF20">
    <property type="match status" value="1"/>
</dbReference>
<keyword evidence="3 7" id="KW-0812">Transmembrane</keyword>
<gene>
    <name evidence="8" type="ORF">SCF082_LOCUS39339</name>
</gene>
<comment type="subcellular location">
    <subcellularLocation>
        <location evidence="1">Membrane</location>
        <topology evidence="1">Multi-pass membrane protein</topology>
    </subcellularLocation>
</comment>
<reference evidence="8 9" key="1">
    <citation type="submission" date="2024-02" db="EMBL/GenBank/DDBJ databases">
        <authorList>
            <person name="Chen Y."/>
            <person name="Shah S."/>
            <person name="Dougan E. K."/>
            <person name="Thang M."/>
            <person name="Chan C."/>
        </authorList>
    </citation>
    <scope>NUCLEOTIDE SEQUENCE [LARGE SCALE GENOMIC DNA]</scope>
</reference>